<evidence type="ECO:0000256" key="1">
    <source>
        <dbReference type="SAM" id="MobiDB-lite"/>
    </source>
</evidence>
<accession>A0AAU2JW77</accession>
<dbReference type="Pfam" id="PF19493">
    <property type="entry name" value="Trypco1"/>
    <property type="match status" value="1"/>
</dbReference>
<dbReference type="InterPro" id="IPR045794">
    <property type="entry name" value="Trypco1"/>
</dbReference>
<name>A0AAU2JW77_9ACTN</name>
<dbReference type="NCBIfam" id="NF041216">
    <property type="entry name" value="CU044_2847_fam"/>
    <property type="match status" value="1"/>
</dbReference>
<dbReference type="EMBL" id="CP108264">
    <property type="protein sequence ID" value="WTU77050.1"/>
    <property type="molecule type" value="Genomic_DNA"/>
</dbReference>
<protein>
    <recommendedName>
        <fullName evidence="2">Trypsin-co-occurring domain-containing protein</fullName>
    </recommendedName>
</protein>
<sequence>MATFTELQLGDGTPVRFEVTSPAGTAEVPAAPPVAETGGDLPEGMGHSVPVGRGGQAVATFAVETLRTALQPMGILLQEVHDAVTASPSPPHEVNVTFGVQVGHDLKLGIVGGNGQAHLTVSATWQPTQPTQPTHPTQPTPRTS</sequence>
<feature type="domain" description="Trypsin-co-occurring" evidence="2">
    <location>
        <begin position="8"/>
        <end position="126"/>
    </location>
</feature>
<proteinExistence type="predicted"/>
<feature type="region of interest" description="Disordered" evidence="1">
    <location>
        <begin position="124"/>
        <end position="144"/>
    </location>
</feature>
<gene>
    <name evidence="3" type="ORF">OG327_29005</name>
</gene>
<evidence type="ECO:0000259" key="2">
    <source>
        <dbReference type="Pfam" id="PF19493"/>
    </source>
</evidence>
<dbReference type="AlphaFoldDB" id="A0AAU2JW77"/>
<reference evidence="3" key="1">
    <citation type="submission" date="2022-10" db="EMBL/GenBank/DDBJ databases">
        <title>The complete genomes of actinobacterial strains from the NBC collection.</title>
        <authorList>
            <person name="Joergensen T.S."/>
            <person name="Alvarez Arevalo M."/>
            <person name="Sterndorff E.B."/>
            <person name="Faurdal D."/>
            <person name="Vuksanovic O."/>
            <person name="Mourched A.-S."/>
            <person name="Charusanti P."/>
            <person name="Shaw S."/>
            <person name="Blin K."/>
            <person name="Weber T."/>
        </authorList>
    </citation>
    <scope>NUCLEOTIDE SEQUENCE</scope>
    <source>
        <strain evidence="3">NBC_00049</strain>
    </source>
</reference>
<evidence type="ECO:0000313" key="3">
    <source>
        <dbReference type="EMBL" id="WTU77050.1"/>
    </source>
</evidence>
<organism evidence="3">
    <name type="scientific">Streptomyces sp. NBC_00049</name>
    <dbReference type="NCBI Taxonomy" id="2903617"/>
    <lineage>
        <taxon>Bacteria</taxon>
        <taxon>Bacillati</taxon>
        <taxon>Actinomycetota</taxon>
        <taxon>Actinomycetes</taxon>
        <taxon>Kitasatosporales</taxon>
        <taxon>Streptomycetaceae</taxon>
        <taxon>Streptomyces</taxon>
    </lineage>
</organism>